<dbReference type="Proteomes" id="UP001183648">
    <property type="component" value="Unassembled WGS sequence"/>
</dbReference>
<evidence type="ECO:0008006" key="3">
    <source>
        <dbReference type="Google" id="ProtNLM"/>
    </source>
</evidence>
<evidence type="ECO:0000313" key="2">
    <source>
        <dbReference type="Proteomes" id="UP001183648"/>
    </source>
</evidence>
<keyword evidence="2" id="KW-1185">Reference proteome</keyword>
<comment type="caution">
    <text evidence="1">The sequence shown here is derived from an EMBL/GenBank/DDBJ whole genome shotgun (WGS) entry which is preliminary data.</text>
</comment>
<proteinExistence type="predicted"/>
<name>A0ABU2BTM7_9ACTN</name>
<dbReference type="EMBL" id="JAVDYG010000001">
    <property type="protein sequence ID" value="MDR7361980.1"/>
    <property type="molecule type" value="Genomic_DNA"/>
</dbReference>
<sequence length="562" mass="59664">MLAIAFTAWQASRARSALVAVEQHLTSMNAAVSRADTTAAQKELGLGAAAARSAYRNTRGPVWWVGSHLPVLGDDIAAVRTVAVVSRDLTASTLPQLVKAGSTLSGTLLKPSGGKVPLAPIRRIAPSLAEGGEELEAQANQVSDIETGGLLPQIRGPVSGLKEKLVRASTVVTESAAVTRLLPDMLGERAPRTYFLVFQNNAEIKSLGGLGGAFAIVEADDGRIKLTRTSRPAEVGEFGRPVLKPSPGQLAVLGMKPFTQSQNALSDPDFPRGARVLAEMWRRSQGQQIDGVVAVDPVALAYLLRATGPVTVGGRTLTEQNAVDTLLRDVYLQVPTDQAQNAFFAELVRQLFGRLSTGKFDATQLAQALSRGVEERRVLAFSQIPREQKQLAATEIGGVLPTSDERRPEVGVYLNDAGFDKLTYYLNYRTDVTADRCYLGAQRLTVRTVLSSKVPPGPLTPFVVGPGSEGLPLGDMRITVYAYGPVDGRVDALRVDGKARPVNSMTDAGRPVGSVTVDIPRGGKHVIEYTMYSARGQSGRAHLLTTPGAKTDGVGTIGPSAC</sequence>
<dbReference type="Pfam" id="PF13196">
    <property type="entry name" value="DUF4012"/>
    <property type="match status" value="1"/>
</dbReference>
<dbReference type="RefSeq" id="WP_310300793.1">
    <property type="nucleotide sequence ID" value="NZ_BAAAPS010000008.1"/>
</dbReference>
<accession>A0ABU2BTM7</accession>
<dbReference type="InterPro" id="IPR025101">
    <property type="entry name" value="DUF4012"/>
</dbReference>
<protein>
    <recommendedName>
        <fullName evidence="3">DUF4012 domain-containing protein</fullName>
    </recommendedName>
</protein>
<organism evidence="1 2">
    <name type="scientific">Nocardioides marmoribigeumensis</name>
    <dbReference type="NCBI Taxonomy" id="433649"/>
    <lineage>
        <taxon>Bacteria</taxon>
        <taxon>Bacillati</taxon>
        <taxon>Actinomycetota</taxon>
        <taxon>Actinomycetes</taxon>
        <taxon>Propionibacteriales</taxon>
        <taxon>Nocardioidaceae</taxon>
        <taxon>Nocardioides</taxon>
    </lineage>
</organism>
<gene>
    <name evidence="1" type="ORF">J2S63_001533</name>
</gene>
<reference evidence="1 2" key="1">
    <citation type="submission" date="2023-07" db="EMBL/GenBank/DDBJ databases">
        <title>Sequencing the genomes of 1000 actinobacteria strains.</title>
        <authorList>
            <person name="Klenk H.-P."/>
        </authorList>
    </citation>
    <scope>NUCLEOTIDE SEQUENCE [LARGE SCALE GENOMIC DNA]</scope>
    <source>
        <strain evidence="1 2">DSM 19426</strain>
    </source>
</reference>
<evidence type="ECO:0000313" key="1">
    <source>
        <dbReference type="EMBL" id="MDR7361980.1"/>
    </source>
</evidence>